<keyword evidence="1 3" id="KW-0245">EGF-like domain</keyword>
<dbReference type="PROSITE" id="PS00022">
    <property type="entry name" value="EGF_1"/>
    <property type="match status" value="2"/>
</dbReference>
<keyword evidence="8" id="KW-1185">Reference proteome</keyword>
<feature type="transmembrane region" description="Helical" evidence="4">
    <location>
        <begin position="909"/>
        <end position="935"/>
    </location>
</feature>
<dbReference type="InterPro" id="IPR036116">
    <property type="entry name" value="FN3_sf"/>
</dbReference>
<dbReference type="AlphaFoldDB" id="A0AA35TTW8"/>
<name>A0AA35TTW8_GEOBA</name>
<dbReference type="SMART" id="SM00060">
    <property type="entry name" value="FN3"/>
    <property type="match status" value="6"/>
</dbReference>
<dbReference type="SUPFAM" id="SSF49265">
    <property type="entry name" value="Fibronectin type III"/>
    <property type="match status" value="3"/>
</dbReference>
<feature type="domain" description="Fibronectin type-III" evidence="6">
    <location>
        <begin position="753"/>
        <end position="856"/>
    </location>
</feature>
<feature type="domain" description="Fibronectin type-III" evidence="6">
    <location>
        <begin position="247"/>
        <end position="338"/>
    </location>
</feature>
<dbReference type="InterPro" id="IPR049883">
    <property type="entry name" value="NOTCH1_EGF-like"/>
</dbReference>
<dbReference type="CDD" id="cd00054">
    <property type="entry name" value="EGF_CA"/>
    <property type="match status" value="3"/>
</dbReference>
<dbReference type="Pfam" id="PF00041">
    <property type="entry name" value="fn3"/>
    <property type="match status" value="5"/>
</dbReference>
<dbReference type="Gene3D" id="2.60.40.10">
    <property type="entry name" value="Immunoglobulins"/>
    <property type="match status" value="6"/>
</dbReference>
<evidence type="ECO:0000313" key="8">
    <source>
        <dbReference type="Proteomes" id="UP001174909"/>
    </source>
</evidence>
<dbReference type="SUPFAM" id="SSF57196">
    <property type="entry name" value="EGF/Laminin"/>
    <property type="match status" value="1"/>
</dbReference>
<dbReference type="InterPro" id="IPR000742">
    <property type="entry name" value="EGF"/>
</dbReference>
<dbReference type="SMART" id="SM00181">
    <property type="entry name" value="EGF"/>
    <property type="match status" value="3"/>
</dbReference>
<evidence type="ECO:0000256" key="1">
    <source>
        <dbReference type="ARBA" id="ARBA00022536"/>
    </source>
</evidence>
<dbReference type="PANTHER" id="PTHR46957:SF3">
    <property type="entry name" value="CYTOKINE RECEPTOR"/>
    <property type="match status" value="1"/>
</dbReference>
<dbReference type="PROSITE" id="PS50853">
    <property type="entry name" value="FN3"/>
    <property type="match status" value="6"/>
</dbReference>
<feature type="disulfide bond" evidence="3">
    <location>
        <begin position="410"/>
        <end position="419"/>
    </location>
</feature>
<dbReference type="Gene3D" id="2.10.25.10">
    <property type="entry name" value="Laminin"/>
    <property type="match status" value="3"/>
</dbReference>
<dbReference type="InterPro" id="IPR003961">
    <property type="entry name" value="FN3_dom"/>
</dbReference>
<dbReference type="Pfam" id="PF07645">
    <property type="entry name" value="EGF_CA"/>
    <property type="match status" value="1"/>
</dbReference>
<dbReference type="EMBL" id="CASHTH010004060">
    <property type="protein sequence ID" value="CAI8053001.1"/>
    <property type="molecule type" value="Genomic_DNA"/>
</dbReference>
<evidence type="ECO:0000313" key="7">
    <source>
        <dbReference type="EMBL" id="CAI8053001.1"/>
    </source>
</evidence>
<sequence length="995" mass="107991">MIIIIAQDFEKLLRTREAVQFAKMGIKAVALLFSSAFIAIAYAQTGVCTRAEAVTTIGSYYIQTSYYYTYSCGIFGWSRCGSTSYGSALQYRSDTSYNLVYECCAGYHDPAGGISCEPFCEDCDSNHTCIAPYTCICPEGWTGDNCDEGPPQNVSLNASSSMTLHLDWEGPQLDERDGSVTSYEVNCTSSFGYYHLVSVDVGLLEYDLVNLAPFSNYTCCASALTTNGHSSTVCATEETLQDIPSDVPQNVTVNNHSAYAVIIEWEPPLTPNGIITLYTIYADYNNGTSQEIDVKATDRIYKLNGLSPHQLISINISASTVIGEGPLSSTISERTSQAVFGFGSSNKQSVLVQEVFITISDGLMPGKEYCVEVAAKTSAGAGISTKITIPSFCEDCDSNHTCIAPYTCVCPEGWTGDNCDEDIDECFEGTSNCEQLCTNTNGSYFCTCYDDFSLGLDSHSCLGPPQNVSLNASSSMTLHLDWEGPQLDERDGSVTSYEVNCTSSFGYYHLVSVDVGLLEYDLVNLAPFSNYTCCASALTTNGNSSTVCATEETLQDIPSDVPQNVTVNNHSAYAVIIEWEPPLTPNGIITLYTIYADYNNGTSQEIDVKATDRIYKLNGLSPHQLISINISASTVIGEGPLSSTISERTSQAVPSEVTDFEVSALSPNELLVSWSLPEYHNGILTKYKIIVYNKVYNYTVSLFVPDTSTNVTVSDGIEPFVPYTVVVSAFTHAGEGIALSQIIFSEEGVPSVEPELILSERTDATSLHLLWEALSLEELRGFLDSYVVVFEELNTYQCLDLDPLTSQSVLVQEVFITISYGLMPGKEYCVEVAAETSAGAGISTKITIPCVQLSVDQYCSVELTELGNGDCISTTVPPPPETTTKTTADSLNVTEQSEASAHESVEVPVFALGGSAGVLALIIIIVIVATFCVALRCTRRNKKHIVQQPRSRLRDSFENDCAAVMENPLYAGVKEEKLRGLPSYDELEEMSNKCN</sequence>
<gene>
    <name evidence="7" type="ORF">GBAR_LOCUS28994</name>
</gene>
<dbReference type="SMART" id="SM00179">
    <property type="entry name" value="EGF_CA"/>
    <property type="match status" value="1"/>
</dbReference>
<dbReference type="CDD" id="cd00063">
    <property type="entry name" value="FN3"/>
    <property type="match status" value="6"/>
</dbReference>
<keyword evidence="2 3" id="KW-1015">Disulfide bond</keyword>
<dbReference type="InterPro" id="IPR050713">
    <property type="entry name" value="RTP_Phos/Ushers"/>
</dbReference>
<dbReference type="PANTHER" id="PTHR46957">
    <property type="entry name" value="CYTOKINE RECEPTOR"/>
    <property type="match status" value="1"/>
</dbReference>
<comment type="caution">
    <text evidence="3">Lacks conserved residue(s) required for the propagation of feature annotation.</text>
</comment>
<feature type="domain" description="Fibronectin type-III" evidence="6">
    <location>
        <begin position="150"/>
        <end position="246"/>
    </location>
</feature>
<evidence type="ECO:0000256" key="4">
    <source>
        <dbReference type="SAM" id="Phobius"/>
    </source>
</evidence>
<evidence type="ECO:0000256" key="2">
    <source>
        <dbReference type="ARBA" id="ARBA00023157"/>
    </source>
</evidence>
<keyword evidence="4" id="KW-0472">Membrane</keyword>
<evidence type="ECO:0000259" key="6">
    <source>
        <dbReference type="PROSITE" id="PS50853"/>
    </source>
</evidence>
<feature type="domain" description="Fibronectin type-III" evidence="6">
    <location>
        <begin position="653"/>
        <end position="752"/>
    </location>
</feature>
<dbReference type="PROSITE" id="PS01186">
    <property type="entry name" value="EGF_2"/>
    <property type="match status" value="2"/>
</dbReference>
<organism evidence="7 8">
    <name type="scientific">Geodia barretti</name>
    <name type="common">Barrett's horny sponge</name>
    <dbReference type="NCBI Taxonomy" id="519541"/>
    <lineage>
        <taxon>Eukaryota</taxon>
        <taxon>Metazoa</taxon>
        <taxon>Porifera</taxon>
        <taxon>Demospongiae</taxon>
        <taxon>Heteroscleromorpha</taxon>
        <taxon>Tetractinellida</taxon>
        <taxon>Astrophorina</taxon>
        <taxon>Geodiidae</taxon>
        <taxon>Geodia</taxon>
    </lineage>
</organism>
<reference evidence="7" key="1">
    <citation type="submission" date="2023-03" db="EMBL/GenBank/DDBJ databases">
        <authorList>
            <person name="Steffen K."/>
            <person name="Cardenas P."/>
        </authorList>
    </citation>
    <scope>NUCLEOTIDE SEQUENCE</scope>
</reference>
<protein>
    <submittedName>
        <fullName evidence="7">Receptor-type tyrosine-protein phosphatase F</fullName>
    </submittedName>
</protein>
<feature type="domain" description="EGF-like" evidence="5">
    <location>
        <begin position="389"/>
        <end position="420"/>
    </location>
</feature>
<evidence type="ECO:0000259" key="5">
    <source>
        <dbReference type="PROSITE" id="PS50026"/>
    </source>
</evidence>
<dbReference type="InterPro" id="IPR013783">
    <property type="entry name" value="Ig-like_fold"/>
</dbReference>
<dbReference type="Proteomes" id="UP001174909">
    <property type="component" value="Unassembled WGS sequence"/>
</dbReference>
<dbReference type="GO" id="GO:0005509">
    <property type="term" value="F:calcium ion binding"/>
    <property type="evidence" value="ECO:0007669"/>
    <property type="project" value="InterPro"/>
</dbReference>
<proteinExistence type="predicted"/>
<keyword evidence="4" id="KW-1133">Transmembrane helix</keyword>
<feature type="domain" description="Fibronectin type-III" evidence="6">
    <location>
        <begin position="464"/>
        <end position="560"/>
    </location>
</feature>
<dbReference type="InterPro" id="IPR018097">
    <property type="entry name" value="EGF_Ca-bd_CS"/>
</dbReference>
<feature type="domain" description="Fibronectin type-III" evidence="6">
    <location>
        <begin position="561"/>
        <end position="652"/>
    </location>
</feature>
<dbReference type="GO" id="GO:0016020">
    <property type="term" value="C:membrane"/>
    <property type="evidence" value="ECO:0007669"/>
    <property type="project" value="UniProtKB-SubCell"/>
</dbReference>
<accession>A0AA35TTW8</accession>
<keyword evidence="7" id="KW-0675">Receptor</keyword>
<evidence type="ECO:0000256" key="3">
    <source>
        <dbReference type="PROSITE-ProRule" id="PRU00076"/>
    </source>
</evidence>
<dbReference type="InterPro" id="IPR001881">
    <property type="entry name" value="EGF-like_Ca-bd_dom"/>
</dbReference>
<comment type="caution">
    <text evidence="7">The sequence shown here is derived from an EMBL/GenBank/DDBJ whole genome shotgun (WGS) entry which is preliminary data.</text>
</comment>
<keyword evidence="4" id="KW-0812">Transmembrane</keyword>
<dbReference type="PROSITE" id="PS50026">
    <property type="entry name" value="EGF_3"/>
    <property type="match status" value="1"/>
</dbReference>
<dbReference type="PROSITE" id="PS01187">
    <property type="entry name" value="EGF_CA"/>
    <property type="match status" value="1"/>
</dbReference>